<sequence length="329" mass="36280">MADVAARADTPPRPTHIVLRRRPAEGPESEADRDLGVIMLALEERNEACKNIEVVLQIDRTNIALISQLPAEIICEIFQCLKATLEAYGSLTAWTTVTHVCRQWREIALDCPALWATLTDAIPPRWLEAMLIRSKTAPLSITFNHNPVTKPTPAVSVLAEALCETDRLREVSVSGGGLSKLLLPLKNPTPLLESVLIRVTPPSRIPQETSPLPEGFIQRVSPRLTHVDLYGWSPSFDSPVFSSLTRLRIDVGPDINYYFNTTPKGLVPEGDIFRAISRMPGLVELSLALPSPVIKQSPSRARIEPIRLAHLKALSIKTTCESCAQRGID</sequence>
<dbReference type="InterPro" id="IPR036047">
    <property type="entry name" value="F-box-like_dom_sf"/>
</dbReference>
<dbReference type="HOGENOM" id="CLU_844721_0_0_1"/>
<dbReference type="Pfam" id="PF12937">
    <property type="entry name" value="F-box-like"/>
    <property type="match status" value="1"/>
</dbReference>
<dbReference type="InterPro" id="IPR001810">
    <property type="entry name" value="F-box_dom"/>
</dbReference>
<dbReference type="KEGG" id="cci:CC1G_10631"/>
<dbReference type="InParanoid" id="A8P624"/>
<dbReference type="GeneID" id="6015666"/>
<organism evidence="2 3">
    <name type="scientific">Coprinopsis cinerea (strain Okayama-7 / 130 / ATCC MYA-4618 / FGSC 9003)</name>
    <name type="common">Inky cap fungus</name>
    <name type="synonym">Hormographiella aspergillata</name>
    <dbReference type="NCBI Taxonomy" id="240176"/>
    <lineage>
        <taxon>Eukaryota</taxon>
        <taxon>Fungi</taxon>
        <taxon>Dikarya</taxon>
        <taxon>Basidiomycota</taxon>
        <taxon>Agaricomycotina</taxon>
        <taxon>Agaricomycetes</taxon>
        <taxon>Agaricomycetidae</taxon>
        <taxon>Agaricales</taxon>
        <taxon>Agaricineae</taxon>
        <taxon>Psathyrellaceae</taxon>
        <taxon>Coprinopsis</taxon>
    </lineage>
</organism>
<dbReference type="RefSeq" id="XP_001839066.2">
    <property type="nucleotide sequence ID" value="XM_001839014.2"/>
</dbReference>
<dbReference type="EMBL" id="AACS02000005">
    <property type="protein sequence ID" value="EAU82726.2"/>
    <property type="molecule type" value="Genomic_DNA"/>
</dbReference>
<proteinExistence type="predicted"/>
<dbReference type="Proteomes" id="UP000001861">
    <property type="component" value="Unassembled WGS sequence"/>
</dbReference>
<dbReference type="Gene3D" id="1.20.1280.50">
    <property type="match status" value="1"/>
</dbReference>
<name>A8P624_COPC7</name>
<dbReference type="VEuPathDB" id="FungiDB:CC1G_10631"/>
<dbReference type="OrthoDB" id="3357519at2759"/>
<feature type="domain" description="F-box" evidence="1">
    <location>
        <begin position="63"/>
        <end position="118"/>
    </location>
</feature>
<keyword evidence="3" id="KW-1185">Reference proteome</keyword>
<gene>
    <name evidence="2" type="ORF">CC1G_10631</name>
</gene>
<evidence type="ECO:0000313" key="3">
    <source>
        <dbReference type="Proteomes" id="UP000001861"/>
    </source>
</evidence>
<dbReference type="SUPFAM" id="SSF81383">
    <property type="entry name" value="F-box domain"/>
    <property type="match status" value="1"/>
</dbReference>
<reference evidence="2 3" key="1">
    <citation type="journal article" date="2010" name="Proc. Natl. Acad. Sci. U.S.A.">
        <title>Insights into evolution of multicellular fungi from the assembled chromosomes of the mushroom Coprinopsis cinerea (Coprinus cinereus).</title>
        <authorList>
            <person name="Stajich J.E."/>
            <person name="Wilke S.K."/>
            <person name="Ahren D."/>
            <person name="Au C.H."/>
            <person name="Birren B.W."/>
            <person name="Borodovsky M."/>
            <person name="Burns C."/>
            <person name="Canback B."/>
            <person name="Casselton L.A."/>
            <person name="Cheng C.K."/>
            <person name="Deng J."/>
            <person name="Dietrich F.S."/>
            <person name="Fargo D.C."/>
            <person name="Farman M.L."/>
            <person name="Gathman A.C."/>
            <person name="Goldberg J."/>
            <person name="Guigo R."/>
            <person name="Hoegger P.J."/>
            <person name="Hooker J.B."/>
            <person name="Huggins A."/>
            <person name="James T.Y."/>
            <person name="Kamada T."/>
            <person name="Kilaru S."/>
            <person name="Kodira C."/>
            <person name="Kues U."/>
            <person name="Kupfer D."/>
            <person name="Kwan H.S."/>
            <person name="Lomsadze A."/>
            <person name="Li W."/>
            <person name="Lilly W.W."/>
            <person name="Ma L.J."/>
            <person name="Mackey A.J."/>
            <person name="Manning G."/>
            <person name="Martin F."/>
            <person name="Muraguchi H."/>
            <person name="Natvig D.O."/>
            <person name="Palmerini H."/>
            <person name="Ramesh M.A."/>
            <person name="Rehmeyer C.J."/>
            <person name="Roe B.A."/>
            <person name="Shenoy N."/>
            <person name="Stanke M."/>
            <person name="Ter-Hovhannisyan V."/>
            <person name="Tunlid A."/>
            <person name="Velagapudi R."/>
            <person name="Vision T.J."/>
            <person name="Zeng Q."/>
            <person name="Zolan M.E."/>
            <person name="Pukkila P.J."/>
        </authorList>
    </citation>
    <scope>NUCLEOTIDE SEQUENCE [LARGE SCALE GENOMIC DNA]</scope>
    <source>
        <strain evidence="3">Okayama-7 / 130 / ATCC MYA-4618 / FGSC 9003</strain>
    </source>
</reference>
<dbReference type="AlphaFoldDB" id="A8P624"/>
<protein>
    <recommendedName>
        <fullName evidence="1">F-box domain-containing protein</fullName>
    </recommendedName>
</protein>
<dbReference type="OMA" id="PLDERCK"/>
<comment type="caution">
    <text evidence="2">The sequence shown here is derived from an EMBL/GenBank/DDBJ whole genome shotgun (WGS) entry which is preliminary data.</text>
</comment>
<evidence type="ECO:0000259" key="1">
    <source>
        <dbReference type="PROSITE" id="PS50181"/>
    </source>
</evidence>
<dbReference type="PROSITE" id="PS50181">
    <property type="entry name" value="FBOX"/>
    <property type="match status" value="1"/>
</dbReference>
<evidence type="ECO:0000313" key="2">
    <source>
        <dbReference type="EMBL" id="EAU82726.2"/>
    </source>
</evidence>
<accession>A8P624</accession>